<proteinExistence type="predicted"/>
<keyword evidence="1" id="KW-1133">Transmembrane helix</keyword>
<organism evidence="2 3">
    <name type="scientific">Scyliorhinus torazame</name>
    <name type="common">Cloudy catshark</name>
    <name type="synonym">Catulus torazame</name>
    <dbReference type="NCBI Taxonomy" id="75743"/>
    <lineage>
        <taxon>Eukaryota</taxon>
        <taxon>Metazoa</taxon>
        <taxon>Chordata</taxon>
        <taxon>Craniata</taxon>
        <taxon>Vertebrata</taxon>
        <taxon>Chondrichthyes</taxon>
        <taxon>Elasmobranchii</taxon>
        <taxon>Galeomorphii</taxon>
        <taxon>Galeoidea</taxon>
        <taxon>Carcharhiniformes</taxon>
        <taxon>Scyliorhinidae</taxon>
        <taxon>Scyliorhinus</taxon>
    </lineage>
</organism>
<keyword evidence="3" id="KW-1185">Reference proteome</keyword>
<sequence>QIIKLVSKTIPILAPVHLCDAIGSGVASGIVRGTGKQKIGAVANLVVFYVVAIPVGISLMFSAKLGIL</sequence>
<dbReference type="OrthoDB" id="2126698at2759"/>
<evidence type="ECO:0000313" key="3">
    <source>
        <dbReference type="Proteomes" id="UP000288216"/>
    </source>
</evidence>
<dbReference type="Proteomes" id="UP000288216">
    <property type="component" value="Unassembled WGS sequence"/>
</dbReference>
<keyword evidence="1" id="KW-0812">Transmembrane</keyword>
<evidence type="ECO:0000313" key="2">
    <source>
        <dbReference type="EMBL" id="GCB83382.1"/>
    </source>
</evidence>
<evidence type="ECO:0000256" key="1">
    <source>
        <dbReference type="SAM" id="Phobius"/>
    </source>
</evidence>
<accession>A0A401QDF4</accession>
<feature type="non-terminal residue" evidence="2">
    <location>
        <position position="1"/>
    </location>
</feature>
<name>A0A401QDF4_SCYTO</name>
<gene>
    <name evidence="2" type="ORF">scyTo_0023572</name>
</gene>
<protein>
    <submittedName>
        <fullName evidence="2">Uncharacterized protein</fullName>
    </submittedName>
</protein>
<feature type="transmembrane region" description="Helical" evidence="1">
    <location>
        <begin position="42"/>
        <end position="63"/>
    </location>
</feature>
<keyword evidence="1" id="KW-0472">Membrane</keyword>
<dbReference type="EMBL" id="BFAA01030902">
    <property type="protein sequence ID" value="GCB83382.1"/>
    <property type="molecule type" value="Genomic_DNA"/>
</dbReference>
<dbReference type="STRING" id="75743.A0A401QDF4"/>
<dbReference type="AlphaFoldDB" id="A0A401QDF4"/>
<feature type="non-terminal residue" evidence="2">
    <location>
        <position position="68"/>
    </location>
</feature>
<reference evidence="2 3" key="1">
    <citation type="journal article" date="2018" name="Nat. Ecol. Evol.">
        <title>Shark genomes provide insights into elasmobranch evolution and the origin of vertebrates.</title>
        <authorList>
            <person name="Hara Y"/>
            <person name="Yamaguchi K"/>
            <person name="Onimaru K"/>
            <person name="Kadota M"/>
            <person name="Koyanagi M"/>
            <person name="Keeley SD"/>
            <person name="Tatsumi K"/>
            <person name="Tanaka K"/>
            <person name="Motone F"/>
            <person name="Kageyama Y"/>
            <person name="Nozu R"/>
            <person name="Adachi N"/>
            <person name="Nishimura O"/>
            <person name="Nakagawa R"/>
            <person name="Tanegashima C"/>
            <person name="Kiyatake I"/>
            <person name="Matsumoto R"/>
            <person name="Murakumo K"/>
            <person name="Nishida K"/>
            <person name="Terakita A"/>
            <person name="Kuratani S"/>
            <person name="Sato K"/>
            <person name="Hyodo S Kuraku.S."/>
        </authorList>
    </citation>
    <scope>NUCLEOTIDE SEQUENCE [LARGE SCALE GENOMIC DNA]</scope>
</reference>
<comment type="caution">
    <text evidence="2">The sequence shown here is derived from an EMBL/GenBank/DDBJ whole genome shotgun (WGS) entry which is preliminary data.</text>
</comment>